<dbReference type="EC" id="2.7.1.40" evidence="6 17"/>
<evidence type="ECO:0000256" key="15">
    <source>
        <dbReference type="ARBA" id="ARBA00023152"/>
    </source>
</evidence>
<dbReference type="InterPro" id="IPR036637">
    <property type="entry name" value="Phosphohistidine_dom_sf"/>
</dbReference>
<dbReference type="AlphaFoldDB" id="A0A6N2TFX5"/>
<dbReference type="Gene3D" id="3.50.30.10">
    <property type="entry name" value="Phosphohistidine domain"/>
    <property type="match status" value="1"/>
</dbReference>
<dbReference type="GO" id="GO:0004743">
    <property type="term" value="F:pyruvate kinase activity"/>
    <property type="evidence" value="ECO:0007669"/>
    <property type="project" value="UniProtKB-UniRule"/>
</dbReference>
<evidence type="ECO:0000259" key="21">
    <source>
        <dbReference type="Pfam" id="PF02887"/>
    </source>
</evidence>
<evidence type="ECO:0000256" key="6">
    <source>
        <dbReference type="ARBA" id="ARBA00012142"/>
    </source>
</evidence>
<evidence type="ECO:0000256" key="5">
    <source>
        <dbReference type="ARBA" id="ARBA00008663"/>
    </source>
</evidence>
<accession>A0A6N2TFX5</accession>
<proteinExistence type="inferred from homology"/>
<dbReference type="NCBIfam" id="NF004978">
    <property type="entry name" value="PRK06354.1"/>
    <property type="match status" value="1"/>
</dbReference>
<dbReference type="GO" id="GO:0030955">
    <property type="term" value="F:potassium ion binding"/>
    <property type="evidence" value="ECO:0007669"/>
    <property type="project" value="UniProtKB-UniRule"/>
</dbReference>
<dbReference type="Gene3D" id="3.40.1380.20">
    <property type="entry name" value="Pyruvate kinase, C-terminal domain"/>
    <property type="match status" value="1"/>
</dbReference>
<evidence type="ECO:0000256" key="3">
    <source>
        <dbReference type="ARBA" id="ARBA00004997"/>
    </source>
</evidence>
<feature type="domain" description="PEP-utilising enzyme mobile" evidence="20">
    <location>
        <begin position="504"/>
        <end position="573"/>
    </location>
</feature>
<comment type="similarity">
    <text evidence="5 18">Belongs to the pyruvate kinase family.</text>
</comment>
<dbReference type="GO" id="GO:0005524">
    <property type="term" value="F:ATP binding"/>
    <property type="evidence" value="ECO:0007669"/>
    <property type="project" value="UniProtKB-KW"/>
</dbReference>
<keyword evidence="15 18" id="KW-0324">Glycolysis</keyword>
<dbReference type="InterPro" id="IPR015813">
    <property type="entry name" value="Pyrv/PenolPyrv_kinase-like_dom"/>
</dbReference>
<keyword evidence="8 18" id="KW-0808">Transferase</keyword>
<dbReference type="SUPFAM" id="SSF50800">
    <property type="entry name" value="PK beta-barrel domain-like"/>
    <property type="match status" value="1"/>
</dbReference>
<keyword evidence="16 22" id="KW-0670">Pyruvate</keyword>
<evidence type="ECO:0000256" key="9">
    <source>
        <dbReference type="ARBA" id="ARBA00022723"/>
    </source>
</evidence>
<evidence type="ECO:0000256" key="10">
    <source>
        <dbReference type="ARBA" id="ARBA00022741"/>
    </source>
</evidence>
<dbReference type="SUPFAM" id="SSF52935">
    <property type="entry name" value="PK C-terminal domain-like"/>
    <property type="match status" value="1"/>
</dbReference>
<dbReference type="InterPro" id="IPR008279">
    <property type="entry name" value="PEP-util_enz_mobile_dom"/>
</dbReference>
<comment type="similarity">
    <text evidence="4">In the C-terminal section; belongs to the PEP-utilizing enzyme family.</text>
</comment>
<dbReference type="FunFam" id="2.40.33.10:FF:000001">
    <property type="entry name" value="Pyruvate kinase"/>
    <property type="match status" value="1"/>
</dbReference>
<dbReference type="NCBIfam" id="NF004491">
    <property type="entry name" value="PRK05826.1"/>
    <property type="match status" value="1"/>
</dbReference>
<dbReference type="InterPro" id="IPR040442">
    <property type="entry name" value="Pyrv_kinase-like_dom_sf"/>
</dbReference>
<evidence type="ECO:0000256" key="2">
    <source>
        <dbReference type="ARBA" id="ARBA00001958"/>
    </source>
</evidence>
<dbReference type="UniPathway" id="UPA00109">
    <property type="reaction ID" value="UER00188"/>
</dbReference>
<dbReference type="InterPro" id="IPR015795">
    <property type="entry name" value="Pyrv_Knase_C"/>
</dbReference>
<dbReference type="NCBIfam" id="TIGR01064">
    <property type="entry name" value="pyruv_kin"/>
    <property type="match status" value="1"/>
</dbReference>
<evidence type="ECO:0000256" key="14">
    <source>
        <dbReference type="ARBA" id="ARBA00022958"/>
    </source>
</evidence>
<comment type="catalytic activity">
    <reaction evidence="18">
        <text>pyruvate + ATP = phosphoenolpyruvate + ADP + H(+)</text>
        <dbReference type="Rhea" id="RHEA:18157"/>
        <dbReference type="ChEBI" id="CHEBI:15361"/>
        <dbReference type="ChEBI" id="CHEBI:15378"/>
        <dbReference type="ChEBI" id="CHEBI:30616"/>
        <dbReference type="ChEBI" id="CHEBI:58702"/>
        <dbReference type="ChEBI" id="CHEBI:456216"/>
        <dbReference type="EC" id="2.7.1.40"/>
    </reaction>
</comment>
<feature type="domain" description="Pyruvate kinase barrel" evidence="19">
    <location>
        <begin position="1"/>
        <end position="323"/>
    </location>
</feature>
<keyword evidence="13 18" id="KW-0460">Magnesium</keyword>
<evidence type="ECO:0000259" key="19">
    <source>
        <dbReference type="Pfam" id="PF00224"/>
    </source>
</evidence>
<gene>
    <name evidence="22" type="primary">pyk</name>
    <name evidence="22" type="ORF">AULFYP135_01415</name>
</gene>
<dbReference type="InterPro" id="IPR036918">
    <property type="entry name" value="Pyrv_Knase_C_sf"/>
</dbReference>
<evidence type="ECO:0000256" key="18">
    <source>
        <dbReference type="RuleBase" id="RU000504"/>
    </source>
</evidence>
<comment type="cofactor">
    <cofactor evidence="1">
        <name>Mg(2+)</name>
        <dbReference type="ChEBI" id="CHEBI:18420"/>
    </cofactor>
</comment>
<comment type="cofactor">
    <cofactor evidence="2">
        <name>K(+)</name>
        <dbReference type="ChEBI" id="CHEBI:29103"/>
    </cofactor>
</comment>
<organism evidence="22">
    <name type="scientific">uncultured Anaerotruncus sp</name>
    <dbReference type="NCBI Taxonomy" id="905011"/>
    <lineage>
        <taxon>Bacteria</taxon>
        <taxon>Bacillati</taxon>
        <taxon>Bacillota</taxon>
        <taxon>Clostridia</taxon>
        <taxon>Eubacteriales</taxon>
        <taxon>Oscillospiraceae</taxon>
        <taxon>Anaerotruncus</taxon>
        <taxon>environmental samples</taxon>
    </lineage>
</organism>
<dbReference type="SUPFAM" id="SSF51621">
    <property type="entry name" value="Phosphoenolpyruvate/pyruvate domain"/>
    <property type="match status" value="1"/>
</dbReference>
<keyword evidence="11 18" id="KW-0418">Kinase</keyword>
<dbReference type="Pfam" id="PF00391">
    <property type="entry name" value="PEP-utilizers"/>
    <property type="match status" value="1"/>
</dbReference>
<dbReference type="InterPro" id="IPR011037">
    <property type="entry name" value="Pyrv_Knase-like_insert_dom_sf"/>
</dbReference>
<evidence type="ECO:0000256" key="13">
    <source>
        <dbReference type="ARBA" id="ARBA00022842"/>
    </source>
</evidence>
<dbReference type="GO" id="GO:0000287">
    <property type="term" value="F:magnesium ion binding"/>
    <property type="evidence" value="ECO:0007669"/>
    <property type="project" value="UniProtKB-UniRule"/>
</dbReference>
<evidence type="ECO:0000256" key="8">
    <source>
        <dbReference type="ARBA" id="ARBA00022679"/>
    </source>
</evidence>
<evidence type="ECO:0000256" key="16">
    <source>
        <dbReference type="ARBA" id="ARBA00023317"/>
    </source>
</evidence>
<evidence type="ECO:0000256" key="11">
    <source>
        <dbReference type="ARBA" id="ARBA00022777"/>
    </source>
</evidence>
<evidence type="ECO:0000256" key="1">
    <source>
        <dbReference type="ARBA" id="ARBA00001946"/>
    </source>
</evidence>
<evidence type="ECO:0000256" key="17">
    <source>
        <dbReference type="NCBIfam" id="TIGR01064"/>
    </source>
</evidence>
<comment type="pathway">
    <text evidence="3 18">Carbohydrate degradation; glycolysis; pyruvate from D-glyceraldehyde 3-phosphate: step 5/5.</text>
</comment>
<keyword evidence="14" id="KW-0630">Potassium</keyword>
<dbReference type="PRINTS" id="PR01050">
    <property type="entry name" value="PYRUVTKNASE"/>
</dbReference>
<keyword evidence="10" id="KW-0547">Nucleotide-binding</keyword>
<evidence type="ECO:0000256" key="7">
    <source>
        <dbReference type="ARBA" id="ARBA00018587"/>
    </source>
</evidence>
<dbReference type="EMBL" id="CACRSL010000003">
    <property type="protein sequence ID" value="VYT04477.1"/>
    <property type="molecule type" value="Genomic_DNA"/>
</dbReference>
<dbReference type="Pfam" id="PF02887">
    <property type="entry name" value="PK_C"/>
    <property type="match status" value="1"/>
</dbReference>
<dbReference type="GO" id="GO:0016301">
    <property type="term" value="F:kinase activity"/>
    <property type="evidence" value="ECO:0007669"/>
    <property type="project" value="UniProtKB-KW"/>
</dbReference>
<name>A0A6N2TFX5_9FIRM</name>
<sequence>MRKTKIVCTLGPATDSEEKIKELMLAGMDVARFNFSHGTHEEHLARYQMVCKCREELRLPVGTMLDTKGPEIRLRDFKDGKATLVPGSQFVLCAEEILGDAHRAAITHKELYKDVSPGTRILLDDGLIELKVSEVKGSDILCTVINGGEVSNHKGVNVPGVRLSLPYVSDRDREDILFGVEQGFDFLAASFVRSAKDVMEIRNILDKAGCSTMKICAKIENAEGIENIDSILKVSDSLMIARGDLGVEIPMEEIPILQKKLTKKAYLAGKPVITATQMLDSMIKNPRPTRAEATDVANAIYDGTSCIMLSGETASGKYPVEAVKTMAVIAERTEREIDYRGIFYSERDKYSSGDVTNAISHATCTTAYDLGASAIITVTQSGHTARMSSRFRPKIPIIGCTPCKSTYYHLSMSWGVVPVLVDFKDNTDDLFAHAVERSKEEGLISNGDLVIITAGVPIGISGTTNLLKVHVVGDVLVSGTGINKLSQVGTLCVARNEQEALNNFQQNDILVIPQTSNNILDLLKKASGIITETGGINSHAAIVGLTLDIPVIVGAAGATSILRSGTAVCIDAGRNIVSNVTPTGEKTIG</sequence>
<dbReference type="PANTHER" id="PTHR11817">
    <property type="entry name" value="PYRUVATE KINASE"/>
    <property type="match status" value="1"/>
</dbReference>
<evidence type="ECO:0000256" key="12">
    <source>
        <dbReference type="ARBA" id="ARBA00022840"/>
    </source>
</evidence>
<feature type="domain" description="Pyruvate kinase C-terminal" evidence="21">
    <location>
        <begin position="357"/>
        <end position="470"/>
    </location>
</feature>
<evidence type="ECO:0000313" key="22">
    <source>
        <dbReference type="EMBL" id="VYT04477.1"/>
    </source>
</evidence>
<dbReference type="Gene3D" id="3.20.20.60">
    <property type="entry name" value="Phosphoenolpyruvate-binding domains"/>
    <property type="match status" value="1"/>
</dbReference>
<dbReference type="FunFam" id="3.20.20.60:FF:000025">
    <property type="entry name" value="Pyruvate kinase"/>
    <property type="match status" value="1"/>
</dbReference>
<dbReference type="InterPro" id="IPR015806">
    <property type="entry name" value="Pyrv_Knase_insert_dom_sf"/>
</dbReference>
<dbReference type="InterPro" id="IPR015793">
    <property type="entry name" value="Pyrv_Knase_brl"/>
</dbReference>
<dbReference type="Pfam" id="PF00224">
    <property type="entry name" value="PK"/>
    <property type="match status" value="1"/>
</dbReference>
<dbReference type="InterPro" id="IPR001697">
    <property type="entry name" value="Pyr_Knase"/>
</dbReference>
<evidence type="ECO:0000259" key="20">
    <source>
        <dbReference type="Pfam" id="PF00391"/>
    </source>
</evidence>
<protein>
    <recommendedName>
        <fullName evidence="7 17">Pyruvate kinase</fullName>
        <ecNumber evidence="6 17">2.7.1.40</ecNumber>
    </recommendedName>
</protein>
<reference evidence="22" key="1">
    <citation type="submission" date="2019-11" db="EMBL/GenBank/DDBJ databases">
        <authorList>
            <person name="Feng L."/>
        </authorList>
    </citation>
    <scope>NUCLEOTIDE SEQUENCE</scope>
    <source>
        <strain evidence="22">AundefinedLFYP135</strain>
    </source>
</reference>
<keyword evidence="9" id="KW-0479">Metal-binding</keyword>
<evidence type="ECO:0000256" key="4">
    <source>
        <dbReference type="ARBA" id="ARBA00006237"/>
    </source>
</evidence>
<keyword evidence="12" id="KW-0067">ATP-binding</keyword>
<dbReference type="Gene3D" id="2.40.33.10">
    <property type="entry name" value="PK beta-barrel domain-like"/>
    <property type="match status" value="1"/>
</dbReference>
<dbReference type="SUPFAM" id="SSF52009">
    <property type="entry name" value="Phosphohistidine domain"/>
    <property type="match status" value="1"/>
</dbReference>